<accession>A0A0V8ASC4</accession>
<evidence type="ECO:0000313" key="5">
    <source>
        <dbReference type="Proteomes" id="UP000054230"/>
    </source>
</evidence>
<evidence type="ECO:0000256" key="1">
    <source>
        <dbReference type="SAM" id="Phobius"/>
    </source>
</evidence>
<comment type="caution">
    <text evidence="2">The sequence shown here is derived from an EMBL/GenBank/DDBJ whole genome shotgun (WGS) entry which is preliminary data.</text>
</comment>
<protein>
    <submittedName>
        <fullName evidence="2">Uncharacterized protein</fullName>
    </submittedName>
</protein>
<gene>
    <name evidence="2" type="ORF">LMG8520_2357</name>
    <name evidence="3" type="ORF">M20_1003</name>
</gene>
<reference evidence="2" key="2">
    <citation type="journal article" date="2017" name="Genome Announc.">
        <title>Draft Genome Sequences of 24 Lactococcus lactis Strains.</title>
        <authorList>
            <person name="Backus L."/>
            <person name="Wels M."/>
            <person name="Boekhorst J."/>
            <person name="Dijkstra A.R."/>
            <person name="Beerthuyzen M."/>
            <person name="Kelly W.J."/>
            <person name="Siezen R.J."/>
            <person name="van Hijum S.A."/>
            <person name="Bachmann H."/>
        </authorList>
    </citation>
    <scope>NUCLEOTIDE SEQUENCE</scope>
    <source>
        <strain evidence="2">LMG8520</strain>
        <strain evidence="3">M20</strain>
    </source>
</reference>
<proteinExistence type="predicted"/>
<name>A0A0V8ASC4_LACLL</name>
<keyword evidence="1" id="KW-0812">Transmembrane</keyword>
<organism evidence="2 5">
    <name type="scientific">Lactococcus lactis subsp. lactis</name>
    <name type="common">Streptococcus lactis</name>
    <dbReference type="NCBI Taxonomy" id="1360"/>
    <lineage>
        <taxon>Bacteria</taxon>
        <taxon>Bacillati</taxon>
        <taxon>Bacillota</taxon>
        <taxon>Bacilli</taxon>
        <taxon>Lactobacillales</taxon>
        <taxon>Streptococcaceae</taxon>
        <taxon>Lactococcus</taxon>
    </lineage>
</organism>
<evidence type="ECO:0000313" key="2">
    <source>
        <dbReference type="EMBL" id="KSU05836.1"/>
    </source>
</evidence>
<dbReference type="PATRIC" id="fig|1360.106.peg.1250"/>
<dbReference type="Proteomes" id="UP000053719">
    <property type="component" value="Unassembled WGS sequence"/>
</dbReference>
<dbReference type="Proteomes" id="UP000054230">
    <property type="component" value="Unassembled WGS sequence"/>
</dbReference>
<dbReference type="EMBL" id="LKLU01000066">
    <property type="protein sequence ID" value="KSU21293.1"/>
    <property type="molecule type" value="Genomic_DNA"/>
</dbReference>
<dbReference type="AlphaFoldDB" id="A0A0V8ASC4"/>
<feature type="transmembrane region" description="Helical" evidence="1">
    <location>
        <begin position="12"/>
        <end position="34"/>
    </location>
</feature>
<reference evidence="4 5" key="1">
    <citation type="submission" date="2015-10" db="EMBL/GenBank/DDBJ databases">
        <title>Draft Genome Sequences of 11 Lactococcus lactis subspecies cremoris strains.</title>
        <authorList>
            <person name="Wels M."/>
            <person name="Backus L."/>
            <person name="Boekhorst J."/>
            <person name="Dijkstra A."/>
            <person name="Beerthuizen M."/>
            <person name="Kelly W."/>
            <person name="Siezen R."/>
            <person name="Bachmann H."/>
            <person name="Van Hijum S."/>
        </authorList>
    </citation>
    <scope>NUCLEOTIDE SEQUENCE [LARGE SCALE GENOMIC DNA]</scope>
    <source>
        <strain evidence="5">LMG8520</strain>
        <strain evidence="4">M20</strain>
    </source>
</reference>
<dbReference type="EMBL" id="LKLP01000118">
    <property type="protein sequence ID" value="KSU05836.1"/>
    <property type="molecule type" value="Genomic_DNA"/>
</dbReference>
<keyword evidence="1" id="KW-0472">Membrane</keyword>
<evidence type="ECO:0000313" key="4">
    <source>
        <dbReference type="Proteomes" id="UP000053719"/>
    </source>
</evidence>
<sequence>MLIVLSVKIADRIFGLVSILLTGLTYKAVSKILIEFILLYPRKIGIGE</sequence>
<evidence type="ECO:0000313" key="3">
    <source>
        <dbReference type="EMBL" id="KSU21293.1"/>
    </source>
</evidence>
<keyword evidence="1" id="KW-1133">Transmembrane helix</keyword>